<dbReference type="SUPFAM" id="SSF55821">
    <property type="entry name" value="YrdC/RibB"/>
    <property type="match status" value="1"/>
</dbReference>
<protein>
    <recommendedName>
        <fullName evidence="6">Threonylcarbamoyl-AMP synthase</fullName>
        <ecNumber evidence="5">2.7.7.87</ecNumber>
    </recommendedName>
</protein>
<dbReference type="CTD" id="79693"/>
<comment type="catalytic activity">
    <reaction evidence="13">
        <text>L-threonine + hydrogencarbonate + ATP = L-threonylcarbamoyladenylate + diphosphate + H2O</text>
        <dbReference type="Rhea" id="RHEA:36407"/>
        <dbReference type="ChEBI" id="CHEBI:15377"/>
        <dbReference type="ChEBI" id="CHEBI:17544"/>
        <dbReference type="ChEBI" id="CHEBI:30616"/>
        <dbReference type="ChEBI" id="CHEBI:33019"/>
        <dbReference type="ChEBI" id="CHEBI:57926"/>
        <dbReference type="ChEBI" id="CHEBI:73682"/>
        <dbReference type="EC" id="2.7.7.87"/>
    </reaction>
</comment>
<dbReference type="InterPro" id="IPR017945">
    <property type="entry name" value="DHBP_synth_RibB-like_a/b_dom"/>
</dbReference>
<evidence type="ECO:0000256" key="12">
    <source>
        <dbReference type="ARBA" id="ARBA00023136"/>
    </source>
</evidence>
<evidence type="ECO:0000256" key="14">
    <source>
        <dbReference type="ARBA" id="ARBA00058524"/>
    </source>
</evidence>
<keyword evidence="12" id="KW-0472">Membrane</keyword>
<evidence type="ECO:0000256" key="10">
    <source>
        <dbReference type="ARBA" id="ARBA00022946"/>
    </source>
</evidence>
<evidence type="ECO:0000256" key="8">
    <source>
        <dbReference type="ARBA" id="ARBA00022490"/>
    </source>
</evidence>
<dbReference type="GO" id="GO:0005739">
    <property type="term" value="C:mitochondrion"/>
    <property type="evidence" value="ECO:0007669"/>
    <property type="project" value="UniProtKB-SubCell"/>
</dbReference>
<dbReference type="InterPro" id="IPR006070">
    <property type="entry name" value="Sua5-like_dom"/>
</dbReference>
<evidence type="ECO:0000256" key="7">
    <source>
        <dbReference type="ARBA" id="ARBA00022475"/>
    </source>
</evidence>
<evidence type="ECO:0000256" key="2">
    <source>
        <dbReference type="ARBA" id="ARBA00004202"/>
    </source>
</evidence>
<keyword evidence="9" id="KW-0808">Transferase</keyword>
<evidence type="ECO:0000256" key="6">
    <source>
        <dbReference type="ARBA" id="ARBA00015492"/>
    </source>
</evidence>
<dbReference type="PROSITE" id="PS51163">
    <property type="entry name" value="YRDC"/>
    <property type="match status" value="1"/>
</dbReference>
<keyword evidence="10" id="KW-0809">Transit peptide</keyword>
<reference evidence="17" key="1">
    <citation type="submission" date="2025-08" db="UniProtKB">
        <authorList>
            <consortium name="Ensembl"/>
        </authorList>
    </citation>
    <scope>IDENTIFICATION</scope>
</reference>
<comment type="subunit">
    <text evidence="15">Interacts with RSC1A1.</text>
</comment>
<dbReference type="Proteomes" id="UP000261540">
    <property type="component" value="Unplaced"/>
</dbReference>
<feature type="domain" description="YrdC-like" evidence="16">
    <location>
        <begin position="93"/>
        <end position="282"/>
    </location>
</feature>
<evidence type="ECO:0000256" key="15">
    <source>
        <dbReference type="ARBA" id="ARBA00063146"/>
    </source>
</evidence>
<reference evidence="17" key="2">
    <citation type="submission" date="2025-09" db="UniProtKB">
        <authorList>
            <consortium name="Ensembl"/>
        </authorList>
    </citation>
    <scope>IDENTIFICATION</scope>
</reference>
<dbReference type="GO" id="GO:0003725">
    <property type="term" value="F:double-stranded RNA binding"/>
    <property type="evidence" value="ECO:0007669"/>
    <property type="project" value="InterPro"/>
</dbReference>
<name>A0A3B3RNF9_9TELE</name>
<keyword evidence="8" id="KW-0963">Cytoplasm</keyword>
<evidence type="ECO:0000259" key="16">
    <source>
        <dbReference type="PROSITE" id="PS51163"/>
    </source>
</evidence>
<dbReference type="GeneTree" id="ENSGT00390000015364"/>
<evidence type="ECO:0000256" key="9">
    <source>
        <dbReference type="ARBA" id="ARBA00022679"/>
    </source>
</evidence>
<dbReference type="PANTHER" id="PTHR17490:SF10">
    <property type="entry name" value="THREONYLCARBAMOYL-AMP SYNTHASE"/>
    <property type="match status" value="1"/>
</dbReference>
<dbReference type="GO" id="GO:0005886">
    <property type="term" value="C:plasma membrane"/>
    <property type="evidence" value="ECO:0007669"/>
    <property type="project" value="UniProtKB-SubCell"/>
</dbReference>
<dbReference type="NCBIfam" id="TIGR00057">
    <property type="entry name" value="L-threonylcarbamoyladenylate synthase"/>
    <property type="match status" value="1"/>
</dbReference>
<dbReference type="GO" id="GO:0006450">
    <property type="term" value="P:regulation of translational fidelity"/>
    <property type="evidence" value="ECO:0007669"/>
    <property type="project" value="TreeGrafter"/>
</dbReference>
<dbReference type="InterPro" id="IPR050156">
    <property type="entry name" value="TC-AMP_synthase_SUA5"/>
</dbReference>
<comment type="similarity">
    <text evidence="4">Belongs to the SUA5 family.</text>
</comment>
<evidence type="ECO:0000256" key="3">
    <source>
        <dbReference type="ARBA" id="ARBA00004496"/>
    </source>
</evidence>
<proteinExistence type="inferred from homology"/>
<dbReference type="Pfam" id="PF01300">
    <property type="entry name" value="Sua5_yciO_yrdC"/>
    <property type="match status" value="1"/>
</dbReference>
<accession>A0A3B3RNF9</accession>
<organism evidence="17 18">
    <name type="scientific">Paramormyrops kingsleyae</name>
    <dbReference type="NCBI Taxonomy" id="1676925"/>
    <lineage>
        <taxon>Eukaryota</taxon>
        <taxon>Metazoa</taxon>
        <taxon>Chordata</taxon>
        <taxon>Craniata</taxon>
        <taxon>Vertebrata</taxon>
        <taxon>Euteleostomi</taxon>
        <taxon>Actinopterygii</taxon>
        <taxon>Neopterygii</taxon>
        <taxon>Teleostei</taxon>
        <taxon>Osteoglossocephala</taxon>
        <taxon>Osteoglossomorpha</taxon>
        <taxon>Osteoglossiformes</taxon>
        <taxon>Mormyridae</taxon>
        <taxon>Paramormyrops</taxon>
    </lineage>
</organism>
<evidence type="ECO:0000313" key="18">
    <source>
        <dbReference type="Proteomes" id="UP000261540"/>
    </source>
</evidence>
<dbReference type="Ensembl" id="ENSPKIT00000042880.1">
    <property type="protein sequence ID" value="ENSPKIP00000019385.1"/>
    <property type="gene ID" value="ENSPKIG00000004574.1"/>
</dbReference>
<dbReference type="FunFam" id="3.90.870.10:FF:000007">
    <property type="entry name" value="YrdC N6-threonylcarbamoyltransferase domain containing"/>
    <property type="match status" value="1"/>
</dbReference>
<dbReference type="EC" id="2.7.7.87" evidence="5"/>
<evidence type="ECO:0000256" key="4">
    <source>
        <dbReference type="ARBA" id="ARBA00007663"/>
    </source>
</evidence>
<dbReference type="PANTHER" id="PTHR17490">
    <property type="entry name" value="SUA5"/>
    <property type="match status" value="1"/>
</dbReference>
<dbReference type="GO" id="GO:0000049">
    <property type="term" value="F:tRNA binding"/>
    <property type="evidence" value="ECO:0007669"/>
    <property type="project" value="TreeGrafter"/>
</dbReference>
<dbReference type="Gene3D" id="3.90.870.10">
    <property type="entry name" value="DHBP synthase"/>
    <property type="match status" value="1"/>
</dbReference>
<comment type="function">
    <text evidence="14">Cytoplasmic and mitochondrial threonylcarbamoyl-AMP synthase required for the formation of a threonylcarbamoyl group on adenosine at position 37 (t(6)A37) in tRNAs that read codons beginning with adenine. Catalyzes the conversion of L-threonine, HCO(3)(-)/CO(2) and ATP to give threonylcarbamoyl-AMP (TC-AMP) as the acyladenylate intermediate, with the release of diphosphate. Participates in t(6)A37 formation in cytoplasmic and mitochondrial tRNAs. May regulate the activity of some transporters.</text>
</comment>
<comment type="subcellular location">
    <subcellularLocation>
        <location evidence="2">Cell membrane</location>
        <topology evidence="2">Peripheral membrane protein</topology>
    </subcellularLocation>
    <subcellularLocation>
        <location evidence="3">Cytoplasm</location>
    </subcellularLocation>
    <subcellularLocation>
        <location evidence="1">Mitochondrion</location>
    </subcellularLocation>
</comment>
<dbReference type="GO" id="GO:0061710">
    <property type="term" value="F:L-threonylcarbamoyladenylate synthase"/>
    <property type="evidence" value="ECO:0007669"/>
    <property type="project" value="UniProtKB-EC"/>
</dbReference>
<sequence>MRLVWFVANIATPSRFQRFWTKRQAESTVMCKELRTRVLRLGPRAFNGPLLEGVCPEVYPSNLLGGNLHKYWKSMQATQSARGNQTTNPADTESILETTVQALKEGQVVAVPTDTIYGLACLAQNSEAVGKVYDIKGRHSGKPLAICVGEVEDVYKCCKVTVPEALLRDLLPGPVTLVMERSDKLNQDLNPFTSLVGVRIPDHAFIRQLSQMCGEPLALTSANVTSHTSTVAVHEFQELWSRLAVVVDGGPIGDQTPQSRLGSTVVDLSATGKYCIIRPGCALSPTVTLLEERYGLIRWNRNWDGGD</sequence>
<evidence type="ECO:0000256" key="11">
    <source>
        <dbReference type="ARBA" id="ARBA00023128"/>
    </source>
</evidence>
<evidence type="ECO:0000256" key="5">
    <source>
        <dbReference type="ARBA" id="ARBA00012584"/>
    </source>
</evidence>
<evidence type="ECO:0000313" key="17">
    <source>
        <dbReference type="Ensembl" id="ENSPKIP00000019385.1"/>
    </source>
</evidence>
<evidence type="ECO:0000256" key="13">
    <source>
        <dbReference type="ARBA" id="ARBA00048366"/>
    </source>
</evidence>
<keyword evidence="7" id="KW-1003">Cell membrane</keyword>
<evidence type="ECO:0000256" key="1">
    <source>
        <dbReference type="ARBA" id="ARBA00004173"/>
    </source>
</evidence>
<dbReference type="AlphaFoldDB" id="A0A3B3RNF9"/>
<keyword evidence="11" id="KW-0496">Mitochondrion</keyword>
<dbReference type="STRING" id="1676925.ENSPKIP00000019385"/>
<keyword evidence="18" id="KW-1185">Reference proteome</keyword>